<gene>
    <name evidence="2" type="ORF">ACFQJ6_07010</name>
</gene>
<accession>A0ABD5WJN1</accession>
<reference evidence="2 3" key="1">
    <citation type="journal article" date="2019" name="Int. J. Syst. Evol. Microbiol.">
        <title>The Global Catalogue of Microorganisms (GCM) 10K type strain sequencing project: providing services to taxonomists for standard genome sequencing and annotation.</title>
        <authorList>
            <consortium name="The Broad Institute Genomics Platform"/>
            <consortium name="The Broad Institute Genome Sequencing Center for Infectious Disease"/>
            <person name="Wu L."/>
            <person name="Ma J."/>
        </authorList>
    </citation>
    <scope>NUCLEOTIDE SEQUENCE [LARGE SCALE GENOMIC DNA]</scope>
    <source>
        <strain evidence="2 3">DT72</strain>
    </source>
</reference>
<feature type="compositionally biased region" description="Polar residues" evidence="1">
    <location>
        <begin position="103"/>
        <end position="115"/>
    </location>
</feature>
<feature type="region of interest" description="Disordered" evidence="1">
    <location>
        <begin position="41"/>
        <end position="115"/>
    </location>
</feature>
<name>A0ABD5WJN1_9EURY</name>
<proteinExistence type="predicted"/>
<feature type="compositionally biased region" description="Basic and acidic residues" evidence="1">
    <location>
        <begin position="56"/>
        <end position="71"/>
    </location>
</feature>
<dbReference type="EMBL" id="JBHSZH010000005">
    <property type="protein sequence ID" value="MFC7079910.1"/>
    <property type="molecule type" value="Genomic_DNA"/>
</dbReference>
<sequence>MSATARVAAKNTSKAPARSLRLVTATAGVIVMNIQKAPARSRSLTDISSLASLASDRGRSDDHGSKTRERAAPSSTQTGGLVRRTHPGGWSAERVPGGCRGTQRYSSSFSALRAR</sequence>
<dbReference type="RefSeq" id="WP_382209307.1">
    <property type="nucleotide sequence ID" value="NZ_JBHSZH010000005.1"/>
</dbReference>
<dbReference type="Proteomes" id="UP001596407">
    <property type="component" value="Unassembled WGS sequence"/>
</dbReference>
<organism evidence="2 3">
    <name type="scientific">Halorussus caseinilyticus</name>
    <dbReference type="NCBI Taxonomy" id="3034025"/>
    <lineage>
        <taxon>Archaea</taxon>
        <taxon>Methanobacteriati</taxon>
        <taxon>Methanobacteriota</taxon>
        <taxon>Stenosarchaea group</taxon>
        <taxon>Halobacteria</taxon>
        <taxon>Halobacteriales</taxon>
        <taxon>Haladaptataceae</taxon>
        <taxon>Halorussus</taxon>
    </lineage>
</organism>
<comment type="caution">
    <text evidence="2">The sequence shown here is derived from an EMBL/GenBank/DDBJ whole genome shotgun (WGS) entry which is preliminary data.</text>
</comment>
<evidence type="ECO:0000256" key="1">
    <source>
        <dbReference type="SAM" id="MobiDB-lite"/>
    </source>
</evidence>
<protein>
    <submittedName>
        <fullName evidence="2">Uncharacterized protein</fullName>
    </submittedName>
</protein>
<dbReference type="AlphaFoldDB" id="A0ABD5WJN1"/>
<feature type="compositionally biased region" description="Polar residues" evidence="1">
    <location>
        <begin position="42"/>
        <end position="52"/>
    </location>
</feature>
<evidence type="ECO:0000313" key="3">
    <source>
        <dbReference type="Proteomes" id="UP001596407"/>
    </source>
</evidence>
<keyword evidence="3" id="KW-1185">Reference proteome</keyword>
<evidence type="ECO:0000313" key="2">
    <source>
        <dbReference type="EMBL" id="MFC7079910.1"/>
    </source>
</evidence>